<keyword evidence="4" id="KW-0493">Microtubule</keyword>
<keyword evidence="8" id="KW-0505">Motor protein</keyword>
<evidence type="ECO:0000313" key="12">
    <source>
        <dbReference type="Proteomes" id="UP000886469"/>
    </source>
</evidence>
<dbReference type="SMART" id="SM00028">
    <property type="entry name" value="TPR"/>
    <property type="match status" value="3"/>
</dbReference>
<dbReference type="InterPro" id="IPR002151">
    <property type="entry name" value="Kinesin_light"/>
</dbReference>
<comment type="similarity">
    <text evidence="2">Belongs to the kinesin light chain family.</text>
</comment>
<evidence type="ECO:0000256" key="8">
    <source>
        <dbReference type="ARBA" id="ARBA00023175"/>
    </source>
</evidence>
<dbReference type="InterPro" id="IPR019734">
    <property type="entry name" value="TPR_rpt"/>
</dbReference>
<dbReference type="SUPFAM" id="SSF48452">
    <property type="entry name" value="TPR-like"/>
    <property type="match status" value="1"/>
</dbReference>
<keyword evidence="5" id="KW-0677">Repeat</keyword>
<gene>
    <name evidence="11" type="ORF">E4Q08_02550</name>
</gene>
<dbReference type="EMBL" id="SPMX01000006">
    <property type="protein sequence ID" value="NMQ04217.1"/>
    <property type="molecule type" value="Genomic_DNA"/>
</dbReference>
<evidence type="ECO:0000313" key="11">
    <source>
        <dbReference type="EMBL" id="NMQ04217.1"/>
    </source>
</evidence>
<evidence type="ECO:0000256" key="9">
    <source>
        <dbReference type="ARBA" id="ARBA00023212"/>
    </source>
</evidence>
<keyword evidence="6 10" id="KW-0802">TPR repeat</keyword>
<evidence type="ECO:0000256" key="1">
    <source>
        <dbReference type="ARBA" id="ARBA00004245"/>
    </source>
</evidence>
<evidence type="ECO:0000256" key="3">
    <source>
        <dbReference type="ARBA" id="ARBA00022490"/>
    </source>
</evidence>
<dbReference type="Proteomes" id="UP000886469">
    <property type="component" value="Unassembled WGS sequence"/>
</dbReference>
<sequence>MAAQLAASGTDTPAVAVSFNDVALILQQMGRTADAEPLHRRALAIREKALGPEHPNVAASLNNLAELHQTQGRYAEAEPLFRRSLVIREKALGAEHLDLATSLNNLALLYRAQGRYAEAEPLYRRAYRILLNAGEPRLAWTIQGNLCTFYAKSLPDLAIFYGKQAVNTLQSVRNHLKTTDVTTQKAFVAPSRRPTIISSAC</sequence>
<evidence type="ECO:0000256" key="5">
    <source>
        <dbReference type="ARBA" id="ARBA00022737"/>
    </source>
</evidence>
<dbReference type="Pfam" id="PF13424">
    <property type="entry name" value="TPR_12"/>
    <property type="match status" value="1"/>
</dbReference>
<keyword evidence="9" id="KW-0206">Cytoskeleton</keyword>
<keyword evidence="12" id="KW-1185">Reference proteome</keyword>
<dbReference type="Gene3D" id="1.25.40.10">
    <property type="entry name" value="Tetratricopeptide repeat domain"/>
    <property type="match status" value="1"/>
</dbReference>
<keyword evidence="3" id="KW-0963">Cytoplasm</keyword>
<accession>A0ABX1T5X8</accession>
<dbReference type="PANTHER" id="PTHR45783:SF3">
    <property type="entry name" value="KINESIN LIGHT CHAIN"/>
    <property type="match status" value="1"/>
</dbReference>
<evidence type="ECO:0000256" key="2">
    <source>
        <dbReference type="ARBA" id="ARBA00009622"/>
    </source>
</evidence>
<name>A0ABX1T5X8_9PROT</name>
<organism evidence="11 12">
    <name type="scientific">Candidatus Accumulibacter contiguus</name>
    <dbReference type="NCBI Taxonomy" id="2954381"/>
    <lineage>
        <taxon>Bacteria</taxon>
        <taxon>Pseudomonadati</taxon>
        <taxon>Pseudomonadota</taxon>
        <taxon>Betaproteobacteria</taxon>
        <taxon>Candidatus Accumulibacter</taxon>
    </lineage>
</organism>
<comment type="subcellular location">
    <subcellularLocation>
        <location evidence="1">Cytoplasm</location>
        <location evidence="1">Cytoskeleton</location>
    </subcellularLocation>
</comment>
<dbReference type="PRINTS" id="PR00381">
    <property type="entry name" value="KINESINLIGHT"/>
</dbReference>
<protein>
    <submittedName>
        <fullName evidence="11">Tetratricopeptide repeat protein</fullName>
    </submittedName>
</protein>
<dbReference type="Pfam" id="PF13374">
    <property type="entry name" value="TPR_10"/>
    <property type="match status" value="1"/>
</dbReference>
<comment type="caution">
    <text evidence="11">The sequence shown here is derived from an EMBL/GenBank/DDBJ whole genome shotgun (WGS) entry which is preliminary data.</text>
</comment>
<evidence type="ECO:0000256" key="6">
    <source>
        <dbReference type="ARBA" id="ARBA00022803"/>
    </source>
</evidence>
<dbReference type="PROSITE" id="PS50005">
    <property type="entry name" value="TPR"/>
    <property type="match status" value="1"/>
</dbReference>
<evidence type="ECO:0000256" key="7">
    <source>
        <dbReference type="ARBA" id="ARBA00023054"/>
    </source>
</evidence>
<keyword evidence="7" id="KW-0175">Coiled coil</keyword>
<evidence type="ECO:0000256" key="10">
    <source>
        <dbReference type="PROSITE-ProRule" id="PRU00339"/>
    </source>
</evidence>
<dbReference type="InterPro" id="IPR011990">
    <property type="entry name" value="TPR-like_helical_dom_sf"/>
</dbReference>
<evidence type="ECO:0000256" key="4">
    <source>
        <dbReference type="ARBA" id="ARBA00022701"/>
    </source>
</evidence>
<feature type="repeat" description="TPR" evidence="10">
    <location>
        <begin position="100"/>
        <end position="133"/>
    </location>
</feature>
<proteinExistence type="inferred from homology"/>
<dbReference type="PANTHER" id="PTHR45783">
    <property type="entry name" value="KINESIN LIGHT CHAIN"/>
    <property type="match status" value="1"/>
</dbReference>
<reference evidence="11" key="1">
    <citation type="submission" date="2019-03" db="EMBL/GenBank/DDBJ databases">
        <title>Metabolic reconstructions from genomes of highly enriched 'Candidatus Accumulibacter' and 'Candidatus Competibacter' bioreactor populations.</title>
        <authorList>
            <person name="Annavajhala M.K."/>
            <person name="Welles L."/>
            <person name="Abbas B."/>
            <person name="Sorokin D."/>
            <person name="Park H."/>
            <person name="Van Loosdrecht M."/>
            <person name="Chandran K."/>
        </authorList>
    </citation>
    <scope>NUCLEOTIDE SEQUENCE</scope>
    <source>
        <strain evidence="11">SBR_L</strain>
    </source>
</reference>